<dbReference type="PANTHER" id="PTHR42760">
    <property type="entry name" value="SHORT-CHAIN DEHYDROGENASES/REDUCTASES FAMILY MEMBER"/>
    <property type="match status" value="1"/>
</dbReference>
<dbReference type="AlphaFoldDB" id="A0A1M6S696"/>
<comment type="similarity">
    <text evidence="1">Belongs to the short-chain dehydrogenases/reductases (SDR) family.</text>
</comment>
<dbReference type="PRINTS" id="PR00080">
    <property type="entry name" value="SDRFAMILY"/>
</dbReference>
<dbReference type="InterPro" id="IPR057326">
    <property type="entry name" value="KR_dom"/>
</dbReference>
<dbReference type="FunFam" id="3.40.50.720:FF:000084">
    <property type="entry name" value="Short-chain dehydrogenase reductase"/>
    <property type="match status" value="1"/>
</dbReference>
<evidence type="ECO:0000259" key="2">
    <source>
        <dbReference type="SMART" id="SM00822"/>
    </source>
</evidence>
<dbReference type="Pfam" id="PF13561">
    <property type="entry name" value="adh_short_C2"/>
    <property type="match status" value="1"/>
</dbReference>
<protein>
    <submittedName>
        <fullName evidence="3">NAD(P)-dependent dehydrogenase, short-chain alcohol dehydrogenase family</fullName>
    </submittedName>
</protein>
<reference evidence="3 4" key="1">
    <citation type="submission" date="2016-11" db="EMBL/GenBank/DDBJ databases">
        <authorList>
            <person name="Jaros S."/>
            <person name="Januszkiewicz K."/>
            <person name="Wedrychowicz H."/>
        </authorList>
    </citation>
    <scope>NUCLEOTIDE SEQUENCE [LARGE SCALE GENOMIC DNA]</scope>
    <source>
        <strain evidence="3 4">GAS499</strain>
    </source>
</reference>
<dbReference type="Gene3D" id="3.40.50.720">
    <property type="entry name" value="NAD(P)-binding Rossmann-like Domain"/>
    <property type="match status" value="1"/>
</dbReference>
<sequence>MMPRLQGKVAVITGGSSGLGLATAQRFVKEGAFVYLTGRRQNDLDMAAALIGDAVAPVRGDVRDLGDLDQLYGRIREEKGKIDILVANAGFIDPQPLVDATEENFDKTFGTNVRGLLFTVQKALPLFRDGGAIILISSIAAFKGIPLYTTYSATKASVRSFVRTWTAELKDRGIRVNAISPGAIDTPIIDAQAATKEGADAIRANFRAATPLNRLGRPEEIAAAALFLASDESSYVAGADLVVDGGLSAL</sequence>
<dbReference type="CDD" id="cd05233">
    <property type="entry name" value="SDR_c"/>
    <property type="match status" value="1"/>
</dbReference>
<proteinExistence type="inferred from homology"/>
<dbReference type="GO" id="GO:0016616">
    <property type="term" value="F:oxidoreductase activity, acting on the CH-OH group of donors, NAD or NADP as acceptor"/>
    <property type="evidence" value="ECO:0007669"/>
    <property type="project" value="TreeGrafter"/>
</dbReference>
<dbReference type="NCBIfam" id="NF005559">
    <property type="entry name" value="PRK07231.1"/>
    <property type="match status" value="1"/>
</dbReference>
<dbReference type="PRINTS" id="PR00081">
    <property type="entry name" value="GDHRDH"/>
</dbReference>
<organism evidence="3 4">
    <name type="scientific">Bradyrhizobium lablabi</name>
    <dbReference type="NCBI Taxonomy" id="722472"/>
    <lineage>
        <taxon>Bacteria</taxon>
        <taxon>Pseudomonadati</taxon>
        <taxon>Pseudomonadota</taxon>
        <taxon>Alphaproteobacteria</taxon>
        <taxon>Hyphomicrobiales</taxon>
        <taxon>Nitrobacteraceae</taxon>
        <taxon>Bradyrhizobium</taxon>
    </lineage>
</organism>
<evidence type="ECO:0000313" key="4">
    <source>
        <dbReference type="Proteomes" id="UP000189935"/>
    </source>
</evidence>
<dbReference type="SMART" id="SM00822">
    <property type="entry name" value="PKS_KR"/>
    <property type="match status" value="1"/>
</dbReference>
<dbReference type="Proteomes" id="UP000189935">
    <property type="component" value="Chromosome I"/>
</dbReference>
<dbReference type="InterPro" id="IPR036291">
    <property type="entry name" value="NAD(P)-bd_dom_sf"/>
</dbReference>
<dbReference type="InterPro" id="IPR002347">
    <property type="entry name" value="SDR_fam"/>
</dbReference>
<gene>
    <name evidence="3" type="ORF">SAMN05444159_3169</name>
</gene>
<accession>A0A1M6S696</accession>
<evidence type="ECO:0000313" key="3">
    <source>
        <dbReference type="EMBL" id="SHK40216.1"/>
    </source>
</evidence>
<dbReference type="SUPFAM" id="SSF51735">
    <property type="entry name" value="NAD(P)-binding Rossmann-fold domains"/>
    <property type="match status" value="1"/>
</dbReference>
<evidence type="ECO:0000256" key="1">
    <source>
        <dbReference type="ARBA" id="ARBA00006484"/>
    </source>
</evidence>
<feature type="domain" description="Ketoreductase" evidence="2">
    <location>
        <begin position="8"/>
        <end position="187"/>
    </location>
</feature>
<dbReference type="EMBL" id="LT670844">
    <property type="protein sequence ID" value="SHK40216.1"/>
    <property type="molecule type" value="Genomic_DNA"/>
</dbReference>
<name>A0A1M6S696_9BRAD</name>